<comment type="catalytic activity">
    <reaction evidence="16">
        <text>Preferential cleavage: (Ac)2-L-Lys-D-Ala-|-D-Ala. Also transpeptidation of peptidyl-alanyl moieties that are N-acyl substituents of D-alanine.</text>
        <dbReference type="EC" id="3.4.16.4"/>
    </reaction>
</comment>
<evidence type="ECO:0000256" key="6">
    <source>
        <dbReference type="ARBA" id="ARBA00022645"/>
    </source>
</evidence>
<dbReference type="InterPro" id="IPR001460">
    <property type="entry name" value="PCN-bd_Tpept"/>
</dbReference>
<dbReference type="RefSeq" id="WP_009196442.1">
    <property type="nucleotide sequence ID" value="NZ_AODQ01000088.1"/>
</dbReference>
<sequence>MAITEKPETTEQTTKTTREGRTKRRVLRGLVIALWMFFLLIVVGLPLYIYSVNINFLGLYGGMPGFKSLENPESDLASELYSADGALLGKYFRENRVNATYDELSPNLVKSLIAIEDARFEEHSGIDEVSLGRVAVKSLLLGQNAGGGSTLSQQLAKNLFNLRRDEQYEGKLYGNHYYLDMLFNKTKEWILAVRLERSYTKKEIMAMYLNTVDFGSNAFGVKVASQTFFGKSPNDLNWQEAAVLAGIVQAPSRLSPRYHPERATTRRNIVLSQLAEYQFISKAEADSLQQLPLELSYNVENHNQGAAPYFRSVIKDFLTKWGREYGYDVYEDGLKIYTSIDSRLQKYAEEAVAAHMRKLQAKFDKEWGTQNPWVDENNRELKGFIESEARRSDHFRKLVRKYGQDSDSVWIVMKTPRPMRIFNYSGEIDTLMSPLDSVRYYKRFLHTGFMAMDPYSGAIKAWVGGIDHKHFKFDHVMQGKRQPGSTFKPFVYATAIENGYSPCYQVYDVPQSYETGGDPPTWSPNNSDGKYSYQPLTLREAMAKSINSVTANIMHKMKPENVVALAKRMGIRSDLEPVLALSLGVSDVRFGRWWVLTAPL</sequence>
<dbReference type="GO" id="GO:0071555">
    <property type="term" value="P:cell wall organization"/>
    <property type="evidence" value="ECO:0007669"/>
    <property type="project" value="UniProtKB-KW"/>
</dbReference>
<dbReference type="eggNOG" id="COG5009">
    <property type="taxonomic scope" value="Bacteria"/>
</dbReference>
<dbReference type="InterPro" id="IPR036950">
    <property type="entry name" value="PBP_transglycosylase"/>
</dbReference>
<keyword evidence="9" id="KW-0808">Transferase</keyword>
<evidence type="ECO:0000313" key="23">
    <source>
        <dbReference type="Proteomes" id="UP000011910"/>
    </source>
</evidence>
<evidence type="ECO:0000256" key="12">
    <source>
        <dbReference type="ARBA" id="ARBA00022984"/>
    </source>
</evidence>
<comment type="caution">
    <text evidence="22">The sequence shown here is derived from an EMBL/GenBank/DDBJ whole genome shotgun (WGS) entry which is preliminary data.</text>
</comment>
<evidence type="ECO:0000256" key="13">
    <source>
        <dbReference type="ARBA" id="ARBA00023136"/>
    </source>
</evidence>
<evidence type="ECO:0000256" key="18">
    <source>
        <dbReference type="SAM" id="MobiDB-lite"/>
    </source>
</evidence>
<dbReference type="GO" id="GO:0009252">
    <property type="term" value="P:peptidoglycan biosynthetic process"/>
    <property type="evidence" value="ECO:0007669"/>
    <property type="project" value="UniProtKB-KW"/>
</dbReference>
<evidence type="ECO:0000256" key="2">
    <source>
        <dbReference type="ARBA" id="ARBA00004752"/>
    </source>
</evidence>
<evidence type="ECO:0000256" key="5">
    <source>
        <dbReference type="ARBA" id="ARBA00022475"/>
    </source>
</evidence>
<name>M7NTN9_9BACT</name>
<dbReference type="EMBL" id="AODQ01000088">
    <property type="protein sequence ID" value="EMR01824.1"/>
    <property type="molecule type" value="Genomic_DNA"/>
</dbReference>
<dbReference type="STRING" id="1279009.ADICEAN_03056"/>
<reference evidence="22 23" key="1">
    <citation type="journal article" date="2013" name="Genome Announc.">
        <title>Draft Genome Sequence of Cesiribacter andamanensis Strain AMV16T, Isolated from a Soil Sample from a Mud Volcano in the Andaman Islands, India.</title>
        <authorList>
            <person name="Shivaji S."/>
            <person name="Ara S."/>
            <person name="Begum Z."/>
            <person name="Srinivas T.N."/>
            <person name="Singh A."/>
            <person name="Kumar Pinnaka A."/>
        </authorList>
    </citation>
    <scope>NUCLEOTIDE SEQUENCE [LARGE SCALE GENOMIC DNA]</scope>
    <source>
        <strain evidence="22 23">AMV16</strain>
    </source>
</reference>
<comment type="pathway">
    <text evidence="2">Cell wall biogenesis; peptidoglycan biosynthesis.</text>
</comment>
<dbReference type="PANTHER" id="PTHR32282:SF11">
    <property type="entry name" value="PENICILLIN-BINDING PROTEIN 1B"/>
    <property type="match status" value="1"/>
</dbReference>
<feature type="domain" description="Glycosyl transferase family 51" evidence="21">
    <location>
        <begin position="86"/>
        <end position="274"/>
    </location>
</feature>
<comment type="subcellular location">
    <subcellularLocation>
        <location evidence="1">Cell membrane</location>
    </subcellularLocation>
</comment>
<keyword evidence="7" id="KW-0645">Protease</keyword>
<dbReference type="InterPro" id="IPR050396">
    <property type="entry name" value="Glycosyltr_51/Transpeptidase"/>
</dbReference>
<comment type="catalytic activity">
    <reaction evidence="17">
        <text>[GlcNAc-(1-&gt;4)-Mur2Ac(oyl-L-Ala-gamma-D-Glu-L-Lys-D-Ala-D-Ala)](n)-di-trans,octa-cis-undecaprenyl diphosphate + beta-D-GlcNAc-(1-&gt;4)-Mur2Ac(oyl-L-Ala-gamma-D-Glu-L-Lys-D-Ala-D-Ala)-di-trans,octa-cis-undecaprenyl diphosphate = [GlcNAc-(1-&gt;4)-Mur2Ac(oyl-L-Ala-gamma-D-Glu-L-Lys-D-Ala-D-Ala)](n+1)-di-trans,octa-cis-undecaprenyl diphosphate + di-trans,octa-cis-undecaprenyl diphosphate + H(+)</text>
        <dbReference type="Rhea" id="RHEA:23708"/>
        <dbReference type="Rhea" id="RHEA-COMP:9602"/>
        <dbReference type="Rhea" id="RHEA-COMP:9603"/>
        <dbReference type="ChEBI" id="CHEBI:15378"/>
        <dbReference type="ChEBI" id="CHEBI:58405"/>
        <dbReference type="ChEBI" id="CHEBI:60033"/>
        <dbReference type="ChEBI" id="CHEBI:78435"/>
        <dbReference type="EC" id="2.4.99.28"/>
    </reaction>
</comment>
<evidence type="ECO:0000259" key="21">
    <source>
        <dbReference type="Pfam" id="PF00912"/>
    </source>
</evidence>
<keyword evidence="11" id="KW-0133">Cell shape</keyword>
<comment type="similarity">
    <text evidence="4">In the N-terminal section; belongs to the glycosyltransferase 51 family.</text>
</comment>
<dbReference type="SUPFAM" id="SSF53955">
    <property type="entry name" value="Lysozyme-like"/>
    <property type="match status" value="1"/>
</dbReference>
<dbReference type="GO" id="GO:0008360">
    <property type="term" value="P:regulation of cell shape"/>
    <property type="evidence" value="ECO:0007669"/>
    <property type="project" value="UniProtKB-KW"/>
</dbReference>
<dbReference type="GO" id="GO:0005886">
    <property type="term" value="C:plasma membrane"/>
    <property type="evidence" value="ECO:0007669"/>
    <property type="project" value="UniProtKB-SubCell"/>
</dbReference>
<dbReference type="GO" id="GO:0006508">
    <property type="term" value="P:proteolysis"/>
    <property type="evidence" value="ECO:0007669"/>
    <property type="project" value="UniProtKB-KW"/>
</dbReference>
<dbReference type="GO" id="GO:0030288">
    <property type="term" value="C:outer membrane-bounded periplasmic space"/>
    <property type="evidence" value="ECO:0007669"/>
    <property type="project" value="TreeGrafter"/>
</dbReference>
<dbReference type="AlphaFoldDB" id="M7NTN9"/>
<evidence type="ECO:0000256" key="9">
    <source>
        <dbReference type="ARBA" id="ARBA00022679"/>
    </source>
</evidence>
<accession>M7NTN9</accession>
<evidence type="ECO:0000256" key="8">
    <source>
        <dbReference type="ARBA" id="ARBA00022676"/>
    </source>
</evidence>
<evidence type="ECO:0000256" key="11">
    <source>
        <dbReference type="ARBA" id="ARBA00022960"/>
    </source>
</evidence>
<keyword evidence="10" id="KW-0378">Hydrolase</keyword>
<feature type="domain" description="Penicillin-binding protein transpeptidase" evidence="20">
    <location>
        <begin position="448"/>
        <end position="571"/>
    </location>
</feature>
<keyword evidence="8" id="KW-0328">Glycosyltransferase</keyword>
<dbReference type="Proteomes" id="UP000011910">
    <property type="component" value="Unassembled WGS sequence"/>
</dbReference>
<keyword evidence="12" id="KW-0573">Peptidoglycan synthesis</keyword>
<dbReference type="PANTHER" id="PTHR32282">
    <property type="entry name" value="BINDING PROTEIN TRANSPEPTIDASE, PUTATIVE-RELATED"/>
    <property type="match status" value="1"/>
</dbReference>
<dbReference type="GO" id="GO:0008658">
    <property type="term" value="F:penicillin binding"/>
    <property type="evidence" value="ECO:0007669"/>
    <property type="project" value="InterPro"/>
</dbReference>
<dbReference type="SUPFAM" id="SSF56601">
    <property type="entry name" value="beta-lactamase/transpeptidase-like"/>
    <property type="match status" value="1"/>
</dbReference>
<organism evidence="22 23">
    <name type="scientific">Cesiribacter andamanensis AMV16</name>
    <dbReference type="NCBI Taxonomy" id="1279009"/>
    <lineage>
        <taxon>Bacteria</taxon>
        <taxon>Pseudomonadati</taxon>
        <taxon>Bacteroidota</taxon>
        <taxon>Cytophagia</taxon>
        <taxon>Cytophagales</taxon>
        <taxon>Cesiribacteraceae</taxon>
        <taxon>Cesiribacter</taxon>
    </lineage>
</organism>
<evidence type="ECO:0000256" key="14">
    <source>
        <dbReference type="ARBA" id="ARBA00023268"/>
    </source>
</evidence>
<dbReference type="InterPro" id="IPR012338">
    <property type="entry name" value="Beta-lactam/transpept-like"/>
</dbReference>
<keyword evidence="14" id="KW-0511">Multifunctional enzyme</keyword>
<dbReference type="InterPro" id="IPR023346">
    <property type="entry name" value="Lysozyme-like_dom_sf"/>
</dbReference>
<dbReference type="GO" id="GO:0009002">
    <property type="term" value="F:serine-type D-Ala-D-Ala carboxypeptidase activity"/>
    <property type="evidence" value="ECO:0007669"/>
    <property type="project" value="UniProtKB-EC"/>
</dbReference>
<keyword evidence="6" id="KW-0121">Carboxypeptidase</keyword>
<keyword evidence="13 19" id="KW-0472">Membrane</keyword>
<evidence type="ECO:0000256" key="1">
    <source>
        <dbReference type="ARBA" id="ARBA00004236"/>
    </source>
</evidence>
<evidence type="ECO:0000256" key="19">
    <source>
        <dbReference type="SAM" id="Phobius"/>
    </source>
</evidence>
<evidence type="ECO:0000256" key="16">
    <source>
        <dbReference type="ARBA" id="ARBA00034000"/>
    </source>
</evidence>
<dbReference type="InterPro" id="IPR001264">
    <property type="entry name" value="Glyco_trans_51"/>
</dbReference>
<evidence type="ECO:0000256" key="17">
    <source>
        <dbReference type="ARBA" id="ARBA00049902"/>
    </source>
</evidence>
<evidence type="ECO:0000259" key="20">
    <source>
        <dbReference type="Pfam" id="PF00905"/>
    </source>
</evidence>
<dbReference type="Gene3D" id="3.40.710.10">
    <property type="entry name" value="DD-peptidase/beta-lactamase superfamily"/>
    <property type="match status" value="2"/>
</dbReference>
<dbReference type="Pfam" id="PF00905">
    <property type="entry name" value="Transpeptidase"/>
    <property type="match status" value="1"/>
</dbReference>
<dbReference type="PATRIC" id="fig|1279009.4.peg.3102"/>
<feature type="transmembrane region" description="Helical" evidence="19">
    <location>
        <begin position="26"/>
        <end position="50"/>
    </location>
</feature>
<protein>
    <submittedName>
        <fullName evidence="22">Penicillin-binding protein 1A</fullName>
    </submittedName>
</protein>
<comment type="similarity">
    <text evidence="3">In the C-terminal section; belongs to the transpeptidase family.</text>
</comment>
<keyword evidence="19" id="KW-0812">Transmembrane</keyword>
<feature type="region of interest" description="Disordered" evidence="18">
    <location>
        <begin position="1"/>
        <end position="20"/>
    </location>
</feature>
<dbReference type="Gene3D" id="1.10.3810.10">
    <property type="entry name" value="Biosynthetic peptidoglycan transglycosylase-like"/>
    <property type="match status" value="1"/>
</dbReference>
<evidence type="ECO:0000313" key="22">
    <source>
        <dbReference type="EMBL" id="EMR01824.1"/>
    </source>
</evidence>
<evidence type="ECO:0000256" key="3">
    <source>
        <dbReference type="ARBA" id="ARBA00007090"/>
    </source>
</evidence>
<keyword evidence="19" id="KW-1133">Transmembrane helix</keyword>
<evidence type="ECO:0000256" key="10">
    <source>
        <dbReference type="ARBA" id="ARBA00022801"/>
    </source>
</evidence>
<dbReference type="GO" id="GO:0008955">
    <property type="term" value="F:peptidoglycan glycosyltransferase activity"/>
    <property type="evidence" value="ECO:0007669"/>
    <property type="project" value="UniProtKB-EC"/>
</dbReference>
<evidence type="ECO:0000256" key="15">
    <source>
        <dbReference type="ARBA" id="ARBA00023316"/>
    </source>
</evidence>
<dbReference type="Pfam" id="PF00912">
    <property type="entry name" value="Transgly"/>
    <property type="match status" value="1"/>
</dbReference>
<evidence type="ECO:0000256" key="7">
    <source>
        <dbReference type="ARBA" id="ARBA00022670"/>
    </source>
</evidence>
<evidence type="ECO:0000256" key="4">
    <source>
        <dbReference type="ARBA" id="ARBA00007739"/>
    </source>
</evidence>
<keyword evidence="5" id="KW-1003">Cell membrane</keyword>
<keyword evidence="15" id="KW-0961">Cell wall biogenesis/degradation</keyword>
<proteinExistence type="inferred from homology"/>
<keyword evidence="23" id="KW-1185">Reference proteome</keyword>
<gene>
    <name evidence="22" type="primary">mrcA_2</name>
    <name evidence="22" type="ORF">ADICEAN_03056</name>
</gene>